<reference evidence="1 2" key="1">
    <citation type="submission" date="2019-03" db="EMBL/GenBank/DDBJ databases">
        <title>Genomics of glacier-inhabiting Cryobacterium strains.</title>
        <authorList>
            <person name="Liu Q."/>
            <person name="Xin Y.-H."/>
        </authorList>
    </citation>
    <scope>NUCLEOTIDE SEQUENCE [LARGE SCALE GENOMIC DNA]</scope>
    <source>
        <strain evidence="1 2">CGMCC 1.4292</strain>
    </source>
</reference>
<keyword evidence="2" id="KW-1185">Reference proteome</keyword>
<dbReference type="InterPro" id="IPR000462">
    <property type="entry name" value="CDP-OH_P_trans"/>
</dbReference>
<dbReference type="GO" id="GO:0008654">
    <property type="term" value="P:phospholipid biosynthetic process"/>
    <property type="evidence" value="ECO:0007669"/>
    <property type="project" value="InterPro"/>
</dbReference>
<proteinExistence type="predicted"/>
<organism evidence="1 2">
    <name type="scientific">Cryobacterium psychrophilum</name>
    <dbReference type="NCBI Taxonomy" id="41988"/>
    <lineage>
        <taxon>Bacteria</taxon>
        <taxon>Bacillati</taxon>
        <taxon>Actinomycetota</taxon>
        <taxon>Actinomycetes</taxon>
        <taxon>Micrococcales</taxon>
        <taxon>Microbacteriaceae</taxon>
        <taxon>Cryobacterium</taxon>
    </lineage>
</organism>
<dbReference type="EMBL" id="SOHQ01000001">
    <property type="protein sequence ID" value="TFD82387.1"/>
    <property type="molecule type" value="Genomic_DNA"/>
</dbReference>
<dbReference type="InterPro" id="IPR043130">
    <property type="entry name" value="CDP-OH_PTrfase_TM_dom"/>
</dbReference>
<dbReference type="GO" id="GO:0016020">
    <property type="term" value="C:membrane"/>
    <property type="evidence" value="ECO:0007669"/>
    <property type="project" value="InterPro"/>
</dbReference>
<dbReference type="OrthoDB" id="9790577at2"/>
<accession>A0A4Y8KVB8</accession>
<dbReference type="RefSeq" id="WP_134171772.1">
    <property type="nucleotide sequence ID" value="NZ_SODI01000001.1"/>
</dbReference>
<evidence type="ECO:0000313" key="1">
    <source>
        <dbReference type="EMBL" id="TFD82387.1"/>
    </source>
</evidence>
<sequence>MFDSSLRRALNAPLRAVAVTVDLPWVTPNRLTIAGLFLGLGSAAAAATQLWWWSLALWLVSRVLDGLDGTLARLRRERGDGVGSGAPDSEAGGFLDIVADFTVYGFTVFGVGIGATAAFNAPWWPFVLVLVAYYVNGAAFLAFSSIAERTNRQIDDGRSLSFFGRIAEGGETIVVHSLWLILPFFAWQIALAWAGWVGISAIQRIIVGYRALR</sequence>
<keyword evidence="1" id="KW-0808">Transferase</keyword>
<dbReference type="Gene3D" id="1.20.120.1760">
    <property type="match status" value="1"/>
</dbReference>
<evidence type="ECO:0000313" key="2">
    <source>
        <dbReference type="Proteomes" id="UP000298218"/>
    </source>
</evidence>
<protein>
    <submittedName>
        <fullName evidence="1">CDP-alcohol phosphatidyltransferase family protein</fullName>
    </submittedName>
</protein>
<comment type="caution">
    <text evidence="1">The sequence shown here is derived from an EMBL/GenBank/DDBJ whole genome shotgun (WGS) entry which is preliminary data.</text>
</comment>
<dbReference type="AlphaFoldDB" id="A0A4Y8KVB8"/>
<dbReference type="Proteomes" id="UP000298218">
    <property type="component" value="Unassembled WGS sequence"/>
</dbReference>
<name>A0A4Y8KVB8_9MICO</name>
<gene>
    <name evidence="1" type="ORF">E3T53_00480</name>
</gene>
<dbReference type="Pfam" id="PF01066">
    <property type="entry name" value="CDP-OH_P_transf"/>
    <property type="match status" value="1"/>
</dbReference>
<dbReference type="GO" id="GO:0016780">
    <property type="term" value="F:phosphotransferase activity, for other substituted phosphate groups"/>
    <property type="evidence" value="ECO:0007669"/>
    <property type="project" value="InterPro"/>
</dbReference>